<keyword evidence="2" id="KW-0472">Membrane</keyword>
<dbReference type="EMBL" id="JASCZI010062833">
    <property type="protein sequence ID" value="MED6140872.1"/>
    <property type="molecule type" value="Genomic_DNA"/>
</dbReference>
<protein>
    <submittedName>
        <fullName evidence="3">Uncharacterized protein</fullName>
    </submittedName>
</protein>
<keyword evidence="2" id="KW-0812">Transmembrane</keyword>
<feature type="transmembrane region" description="Helical" evidence="2">
    <location>
        <begin position="56"/>
        <end position="76"/>
    </location>
</feature>
<evidence type="ECO:0000313" key="4">
    <source>
        <dbReference type="Proteomes" id="UP001341840"/>
    </source>
</evidence>
<comment type="caution">
    <text evidence="3">The sequence shown here is derived from an EMBL/GenBank/DDBJ whole genome shotgun (WGS) entry which is preliminary data.</text>
</comment>
<sequence>MGRPKKSDAKHASKATNDDEAGSSNNQGHFFRSLTTTVASMFHYLKDYPDKLMHHLWIVVGIQCWMAIGIEGHWSVMMPLGGFSPMQRSQQSKSQLKESVSSFFITAHPSSIELP</sequence>
<evidence type="ECO:0000256" key="2">
    <source>
        <dbReference type="SAM" id="Phobius"/>
    </source>
</evidence>
<reference evidence="3 4" key="1">
    <citation type="journal article" date="2023" name="Plants (Basel)">
        <title>Bridging the Gap: Combining Genomics and Transcriptomics Approaches to Understand Stylosanthes scabra, an Orphan Legume from the Brazilian Caatinga.</title>
        <authorList>
            <person name="Ferreira-Neto J.R.C."/>
            <person name="da Silva M.D."/>
            <person name="Binneck E."/>
            <person name="de Melo N.F."/>
            <person name="da Silva R.H."/>
            <person name="de Melo A.L.T.M."/>
            <person name="Pandolfi V."/>
            <person name="Bustamante F.O."/>
            <person name="Brasileiro-Vidal A.C."/>
            <person name="Benko-Iseppon A.M."/>
        </authorList>
    </citation>
    <scope>NUCLEOTIDE SEQUENCE [LARGE SCALE GENOMIC DNA]</scope>
    <source>
        <tissue evidence="3">Leaves</tissue>
    </source>
</reference>
<dbReference type="Proteomes" id="UP001341840">
    <property type="component" value="Unassembled WGS sequence"/>
</dbReference>
<gene>
    <name evidence="3" type="ORF">PIB30_097639</name>
</gene>
<organism evidence="3 4">
    <name type="scientific">Stylosanthes scabra</name>
    <dbReference type="NCBI Taxonomy" id="79078"/>
    <lineage>
        <taxon>Eukaryota</taxon>
        <taxon>Viridiplantae</taxon>
        <taxon>Streptophyta</taxon>
        <taxon>Embryophyta</taxon>
        <taxon>Tracheophyta</taxon>
        <taxon>Spermatophyta</taxon>
        <taxon>Magnoliopsida</taxon>
        <taxon>eudicotyledons</taxon>
        <taxon>Gunneridae</taxon>
        <taxon>Pentapetalae</taxon>
        <taxon>rosids</taxon>
        <taxon>fabids</taxon>
        <taxon>Fabales</taxon>
        <taxon>Fabaceae</taxon>
        <taxon>Papilionoideae</taxon>
        <taxon>50 kb inversion clade</taxon>
        <taxon>dalbergioids sensu lato</taxon>
        <taxon>Dalbergieae</taxon>
        <taxon>Pterocarpus clade</taxon>
        <taxon>Stylosanthes</taxon>
    </lineage>
</organism>
<accession>A0ABU6SWN9</accession>
<name>A0ABU6SWN9_9FABA</name>
<evidence type="ECO:0000256" key="1">
    <source>
        <dbReference type="SAM" id="MobiDB-lite"/>
    </source>
</evidence>
<proteinExistence type="predicted"/>
<feature type="compositionally biased region" description="Basic and acidic residues" evidence="1">
    <location>
        <begin position="1"/>
        <end position="11"/>
    </location>
</feature>
<keyword evidence="4" id="KW-1185">Reference proteome</keyword>
<evidence type="ECO:0000313" key="3">
    <source>
        <dbReference type="EMBL" id="MED6140872.1"/>
    </source>
</evidence>
<feature type="region of interest" description="Disordered" evidence="1">
    <location>
        <begin position="1"/>
        <end position="27"/>
    </location>
</feature>
<keyword evidence="2" id="KW-1133">Transmembrane helix</keyword>